<feature type="domain" description="Type II restriction endonuclease EcoO109IR" evidence="1">
    <location>
        <begin position="8"/>
        <end position="206"/>
    </location>
</feature>
<dbReference type="Pfam" id="PF14511">
    <property type="entry name" value="RE_EcoO109I"/>
    <property type="match status" value="1"/>
</dbReference>
<evidence type="ECO:0000313" key="2">
    <source>
        <dbReference type="EMBL" id="KJU86297.1"/>
    </source>
</evidence>
<reference evidence="2 3" key="1">
    <citation type="submission" date="2015-02" db="EMBL/GenBank/DDBJ databases">
        <title>Single-cell genomics of uncultivated deep-branching MTB reveals a conserved set of magnetosome genes.</title>
        <authorList>
            <person name="Kolinko S."/>
            <person name="Richter M."/>
            <person name="Glockner F.O."/>
            <person name="Brachmann A."/>
            <person name="Schuler D."/>
        </authorList>
    </citation>
    <scope>NUCLEOTIDE SEQUENCE [LARGE SCALE GENOMIC DNA]</scope>
    <source>
        <strain evidence="2">TM-1</strain>
    </source>
</reference>
<organism evidence="2 3">
    <name type="scientific">Candidatus Magnetobacterium bavaricum</name>
    <dbReference type="NCBI Taxonomy" id="29290"/>
    <lineage>
        <taxon>Bacteria</taxon>
        <taxon>Pseudomonadati</taxon>
        <taxon>Nitrospirota</taxon>
        <taxon>Thermodesulfovibrionia</taxon>
        <taxon>Thermodesulfovibrionales</taxon>
        <taxon>Candidatus Magnetobacteriaceae</taxon>
        <taxon>Candidatus Magnetobacterium</taxon>
    </lineage>
</organism>
<dbReference type="AlphaFoldDB" id="A0A0F3GWS7"/>
<proteinExistence type="predicted"/>
<comment type="caution">
    <text evidence="2">The sequence shown here is derived from an EMBL/GenBank/DDBJ whole genome shotgun (WGS) entry which is preliminary data.</text>
</comment>
<dbReference type="CDD" id="cd22345">
    <property type="entry name" value="PDDEXK_nuclease"/>
    <property type="match status" value="1"/>
</dbReference>
<dbReference type="InterPro" id="IPR032793">
    <property type="entry name" value="RE_EcoO109IR"/>
</dbReference>
<dbReference type="PATRIC" id="fig|29290.4.peg.2000"/>
<dbReference type="InterPro" id="IPR011335">
    <property type="entry name" value="Restrct_endonuc-II-like"/>
</dbReference>
<dbReference type="SUPFAM" id="SSF52980">
    <property type="entry name" value="Restriction endonuclease-like"/>
    <property type="match status" value="1"/>
</dbReference>
<name>A0A0F3GWS7_9BACT</name>
<accession>A0A0F3GWS7</accession>
<sequence length="250" mass="27922">MMPLNLSDVVEYIKTNIGPQFHAKKIAKIKGLSLDDVIKRKNPYLFRAKGNNSAHDFIKSILDATVSSGEETTFGNFLENIAIFVCEKVYYGRKSGIVGLDLEFEDNDKKYLVSIKSGPNWGNSGQIKNLVNNFKAAKRTLATSGGVVDMNIICVEACCYGVDNLPNKGTHLKLCGQRFWELISGGNETLYRDIIEPLGHQAKQRNDEIELLCSEKLNLFTAAFVDRFCDEGIINWDRLILFNSGKNQGS</sequence>
<dbReference type="EMBL" id="LACI01000657">
    <property type="protein sequence ID" value="KJU86297.1"/>
    <property type="molecule type" value="Genomic_DNA"/>
</dbReference>
<protein>
    <recommendedName>
        <fullName evidence="1">Type II restriction endonuclease EcoO109IR domain-containing protein</fullName>
    </recommendedName>
</protein>
<evidence type="ECO:0000259" key="1">
    <source>
        <dbReference type="Pfam" id="PF14511"/>
    </source>
</evidence>
<evidence type="ECO:0000313" key="3">
    <source>
        <dbReference type="Proteomes" id="UP000033423"/>
    </source>
</evidence>
<gene>
    <name evidence="2" type="ORF">MBAV_001509</name>
</gene>
<keyword evidence="3" id="KW-1185">Reference proteome</keyword>
<dbReference type="Proteomes" id="UP000033423">
    <property type="component" value="Unassembled WGS sequence"/>
</dbReference>